<comment type="caution">
    <text evidence="2">The sequence shown here is derived from an EMBL/GenBank/DDBJ whole genome shotgun (WGS) entry which is preliminary data.</text>
</comment>
<evidence type="ECO:0000313" key="2">
    <source>
        <dbReference type="EMBL" id="GAA3388694.1"/>
    </source>
</evidence>
<name>A0ABP6SYJ7_9ACTN</name>
<proteinExistence type="predicted"/>
<reference evidence="3" key="1">
    <citation type="journal article" date="2019" name="Int. J. Syst. Evol. Microbiol.">
        <title>The Global Catalogue of Microorganisms (GCM) 10K type strain sequencing project: providing services to taxonomists for standard genome sequencing and annotation.</title>
        <authorList>
            <consortium name="The Broad Institute Genomics Platform"/>
            <consortium name="The Broad Institute Genome Sequencing Center for Infectious Disease"/>
            <person name="Wu L."/>
            <person name="Ma J."/>
        </authorList>
    </citation>
    <scope>NUCLEOTIDE SEQUENCE [LARGE SCALE GENOMIC DNA]</scope>
    <source>
        <strain evidence="3">JCM 9458</strain>
    </source>
</reference>
<sequence length="89" mass="9570">MSKAALTNAGRTSQTMNKPSRGKVPANNANRQPMAVLLSGLRPLMVAAGSGARFIPEGWLVSVRRPERGLADTLSLCPSPIRAYLRRIV</sequence>
<organism evidence="2 3">
    <name type="scientific">Cryptosporangium minutisporangium</name>
    <dbReference type="NCBI Taxonomy" id="113569"/>
    <lineage>
        <taxon>Bacteria</taxon>
        <taxon>Bacillati</taxon>
        <taxon>Actinomycetota</taxon>
        <taxon>Actinomycetes</taxon>
        <taxon>Cryptosporangiales</taxon>
        <taxon>Cryptosporangiaceae</taxon>
        <taxon>Cryptosporangium</taxon>
    </lineage>
</organism>
<feature type="region of interest" description="Disordered" evidence="1">
    <location>
        <begin position="1"/>
        <end position="29"/>
    </location>
</feature>
<feature type="compositionally biased region" description="Polar residues" evidence="1">
    <location>
        <begin position="9"/>
        <end position="18"/>
    </location>
</feature>
<evidence type="ECO:0000256" key="1">
    <source>
        <dbReference type="SAM" id="MobiDB-lite"/>
    </source>
</evidence>
<gene>
    <name evidence="2" type="ORF">GCM10020369_35890</name>
</gene>
<protein>
    <submittedName>
        <fullName evidence="2">Uncharacterized protein</fullName>
    </submittedName>
</protein>
<keyword evidence="3" id="KW-1185">Reference proteome</keyword>
<dbReference type="EMBL" id="BAAAYN010000023">
    <property type="protein sequence ID" value="GAA3388694.1"/>
    <property type="molecule type" value="Genomic_DNA"/>
</dbReference>
<evidence type="ECO:0000313" key="3">
    <source>
        <dbReference type="Proteomes" id="UP001501676"/>
    </source>
</evidence>
<accession>A0ABP6SYJ7</accession>
<dbReference type="Proteomes" id="UP001501676">
    <property type="component" value="Unassembled WGS sequence"/>
</dbReference>